<dbReference type="AlphaFoldDB" id="A0A1F6WBY0"/>
<dbReference type="Proteomes" id="UP000177052">
    <property type="component" value="Unassembled WGS sequence"/>
</dbReference>
<evidence type="ECO:0000313" key="1">
    <source>
        <dbReference type="EMBL" id="OGI79401.1"/>
    </source>
</evidence>
<accession>A0A1F6WBY0</accession>
<name>A0A1F6WBY0_9BACT</name>
<reference evidence="1 2" key="1">
    <citation type="journal article" date="2016" name="Nat. Commun.">
        <title>Thousands of microbial genomes shed light on interconnected biogeochemical processes in an aquifer system.</title>
        <authorList>
            <person name="Anantharaman K."/>
            <person name="Brown C.T."/>
            <person name="Hug L.A."/>
            <person name="Sharon I."/>
            <person name="Castelle C.J."/>
            <person name="Probst A.J."/>
            <person name="Thomas B.C."/>
            <person name="Singh A."/>
            <person name="Wilkins M.J."/>
            <person name="Karaoz U."/>
            <person name="Brodie E.L."/>
            <person name="Williams K.H."/>
            <person name="Hubbard S.S."/>
            <person name="Banfield J.F."/>
        </authorList>
    </citation>
    <scope>NUCLEOTIDE SEQUENCE [LARGE SCALE GENOMIC DNA]</scope>
</reference>
<sequence length="242" mass="27346">MREKLPISKSKEQLIKGVNPIFACIGTLEDFENSLKTAPHINDDFGLNNVQNVDWFRGHTEYEGSLGAGPGTYIISPINTFNKLSRGFYCCTGLIVAGITPDGQKISFLTHQDPHMLVPSLRDKFMSDLKQRLNDMKKRCKNGTIDAVIVGGEVNDISIENVYIDSIKLLGKEVQENLGFEPMVINGPKISMLRDTVGYDNENRRIYFIRPETTQVEHSSAEDFIPSDFPANKVDKYKNKWR</sequence>
<comment type="caution">
    <text evidence="1">The sequence shown here is derived from an EMBL/GenBank/DDBJ whole genome shotgun (WGS) entry which is preliminary data.</text>
</comment>
<organism evidence="1 2">
    <name type="scientific">Candidatus Nomurabacteria bacterium RIFCSPHIGHO2_12_FULL_37_29</name>
    <dbReference type="NCBI Taxonomy" id="1801759"/>
    <lineage>
        <taxon>Bacteria</taxon>
        <taxon>Candidatus Nomuraibacteriota</taxon>
    </lineage>
</organism>
<dbReference type="EMBL" id="MFUJ01000013">
    <property type="protein sequence ID" value="OGI79401.1"/>
    <property type="molecule type" value="Genomic_DNA"/>
</dbReference>
<evidence type="ECO:0000313" key="2">
    <source>
        <dbReference type="Proteomes" id="UP000177052"/>
    </source>
</evidence>
<protein>
    <submittedName>
        <fullName evidence="1">Uncharacterized protein</fullName>
    </submittedName>
</protein>
<proteinExistence type="predicted"/>
<gene>
    <name evidence="1" type="ORF">A3F19_01655</name>
</gene>